<organism evidence="2 3">
    <name type="scientific">Flavobacterium paronense</name>
    <dbReference type="NCBI Taxonomy" id="1392775"/>
    <lineage>
        <taxon>Bacteria</taxon>
        <taxon>Pseudomonadati</taxon>
        <taxon>Bacteroidota</taxon>
        <taxon>Flavobacteriia</taxon>
        <taxon>Flavobacteriales</taxon>
        <taxon>Flavobacteriaceae</taxon>
        <taxon>Flavobacterium</taxon>
    </lineage>
</organism>
<feature type="chain" id="PRO_5045651303" description="Outer membrane protein beta-barrel domain-containing protein" evidence="1">
    <location>
        <begin position="21"/>
        <end position="183"/>
    </location>
</feature>
<evidence type="ECO:0000313" key="2">
    <source>
        <dbReference type="EMBL" id="MFB9089658.1"/>
    </source>
</evidence>
<evidence type="ECO:0008006" key="4">
    <source>
        <dbReference type="Google" id="ProtNLM"/>
    </source>
</evidence>
<reference evidence="2 3" key="1">
    <citation type="submission" date="2024-09" db="EMBL/GenBank/DDBJ databases">
        <authorList>
            <person name="Sun Q."/>
            <person name="Mori K."/>
        </authorList>
    </citation>
    <scope>NUCLEOTIDE SEQUENCE [LARGE SCALE GENOMIC DNA]</scope>
    <source>
        <strain evidence="2 3">CECT 8460</strain>
    </source>
</reference>
<feature type="signal peptide" evidence="1">
    <location>
        <begin position="1"/>
        <end position="20"/>
    </location>
</feature>
<sequence>MKTVKSICIALFLFTISSNAQINKGNWMVGGYANFSNTSYESKNPDGSTNKGKASGINVSPTIGYFLANNFACGLSGNFVLSIPEQGNNVTSYGLGPFFRYYFLKPEKTINILSQVGYYYGTSSNDSKYNNYNFKVGPVIYFNNSVGLELTIDYSVSKSSNQFSQNTFNSLNIGFGFQIHLEK</sequence>
<dbReference type="RefSeq" id="WP_290286717.1">
    <property type="nucleotide sequence ID" value="NZ_JAUFQN010000019.1"/>
</dbReference>
<evidence type="ECO:0000256" key="1">
    <source>
        <dbReference type="SAM" id="SignalP"/>
    </source>
</evidence>
<evidence type="ECO:0000313" key="3">
    <source>
        <dbReference type="Proteomes" id="UP001589576"/>
    </source>
</evidence>
<comment type="caution">
    <text evidence="2">The sequence shown here is derived from an EMBL/GenBank/DDBJ whole genome shotgun (WGS) entry which is preliminary data.</text>
</comment>
<dbReference type="EMBL" id="JBHMFB010000016">
    <property type="protein sequence ID" value="MFB9089658.1"/>
    <property type="molecule type" value="Genomic_DNA"/>
</dbReference>
<dbReference type="Proteomes" id="UP001589576">
    <property type="component" value="Unassembled WGS sequence"/>
</dbReference>
<keyword evidence="1" id="KW-0732">Signal</keyword>
<keyword evidence="3" id="KW-1185">Reference proteome</keyword>
<accession>A0ABV5GEZ4</accession>
<name>A0ABV5GEZ4_9FLAO</name>
<gene>
    <name evidence="2" type="ORF">ACFFUU_08610</name>
</gene>
<proteinExistence type="predicted"/>
<protein>
    <recommendedName>
        <fullName evidence="4">Outer membrane protein beta-barrel domain-containing protein</fullName>
    </recommendedName>
</protein>